<geneLocation type="plasmid" evidence="1 2">
    <name>unnamed2</name>
</geneLocation>
<name>A0A6H0RXT7_9MYCO</name>
<evidence type="ECO:0000313" key="2">
    <source>
        <dbReference type="Proteomes" id="UP000501849"/>
    </source>
</evidence>
<dbReference type="SUPFAM" id="SSF140453">
    <property type="entry name" value="EsxAB dimer-like"/>
    <property type="match status" value="1"/>
</dbReference>
<accession>A0A6H0RXT7</accession>
<gene>
    <name evidence="1" type="ORF">EXE63_02675</name>
</gene>
<dbReference type="InterPro" id="IPR010310">
    <property type="entry name" value="T7SS_ESAT-6-like"/>
</dbReference>
<keyword evidence="2" id="KW-1185">Reference proteome</keyword>
<dbReference type="Pfam" id="PF06013">
    <property type="entry name" value="WXG100"/>
    <property type="match status" value="1"/>
</dbReference>
<evidence type="ECO:0000313" key="1">
    <source>
        <dbReference type="EMBL" id="QIV79928.1"/>
    </source>
</evidence>
<dbReference type="EMBL" id="CP038798">
    <property type="protein sequence ID" value="QIV79928.1"/>
    <property type="molecule type" value="Genomic_DNA"/>
</dbReference>
<dbReference type="InterPro" id="IPR036689">
    <property type="entry name" value="ESAT-6-like_sf"/>
</dbReference>
<dbReference type="Gene3D" id="1.10.287.1060">
    <property type="entry name" value="ESAT-6-like"/>
    <property type="match status" value="1"/>
</dbReference>
<dbReference type="KEGG" id="mfre:EXE63_02675"/>
<keyword evidence="1" id="KW-0614">Plasmid</keyword>
<dbReference type="AlphaFoldDB" id="A0A6H0RXT7"/>
<proteinExistence type="predicted"/>
<organism evidence="1 2">
    <name type="scientific">Mycolicibacterium frederiksbergense</name>
    <dbReference type="NCBI Taxonomy" id="117567"/>
    <lineage>
        <taxon>Bacteria</taxon>
        <taxon>Bacillati</taxon>
        <taxon>Actinomycetota</taxon>
        <taxon>Actinomycetes</taxon>
        <taxon>Mycobacteriales</taxon>
        <taxon>Mycobacteriaceae</taxon>
        <taxon>Mycolicibacterium</taxon>
    </lineage>
</organism>
<protein>
    <submittedName>
        <fullName evidence="1">Uncharacterized protein</fullName>
    </submittedName>
</protein>
<dbReference type="RefSeq" id="WP_168140655.1">
    <property type="nucleotide sequence ID" value="NZ_CP038798.1"/>
</dbReference>
<sequence>MSDGVIHYNTAAIADAAQQIGQAASQTESNHQHSLQTVNANADNFGGRGSDAFQEVITSLNQKYDQSKQTIEKAGMVLMQANDGMTDADGKSAAQY</sequence>
<reference evidence="1 2" key="1">
    <citation type="submission" date="2019-04" db="EMBL/GenBank/DDBJ databases">
        <title>Draft, Whole-Genome Sequence of the Anthracene-degrading Mycobacterium frederiksbergense LB501T, Isolated from a Polycyclic Aromatic Hydrocarbon (PAH)-Contaminated Soil.</title>
        <authorList>
            <person name="Augelletti F."/>
        </authorList>
    </citation>
    <scope>NUCLEOTIDE SEQUENCE [LARGE SCALE GENOMIC DNA]</scope>
    <source>
        <strain evidence="1 2">LB 501T</strain>
        <plasmid evidence="1 2">unnamed2</plasmid>
    </source>
</reference>
<dbReference type="Proteomes" id="UP000501849">
    <property type="component" value="Plasmid unnamed2"/>
</dbReference>